<proteinExistence type="predicted"/>
<sequence length="111" mass="12013">MFFSDRIIILSFLILVAVAQGVKASESADMSLDGLSHCPAKVCTTTAMLIDASLDELKALDRGGNWLPVLNQSGPSQPKYSQYAPLLVVGAERFEHQISGLLPVLSPEIWL</sequence>
<protein>
    <submittedName>
        <fullName evidence="1">Uncharacterized protein</fullName>
    </submittedName>
</protein>
<dbReference type="EMBL" id="CP095353">
    <property type="protein sequence ID" value="XAG70640.1"/>
    <property type="molecule type" value="Genomic_DNA"/>
</dbReference>
<evidence type="ECO:0000313" key="1">
    <source>
        <dbReference type="EMBL" id="XAG70640.1"/>
    </source>
</evidence>
<reference evidence="1" key="1">
    <citation type="submission" date="2022-03" db="EMBL/GenBank/DDBJ databases">
        <title>Sea Food Isolates.</title>
        <authorList>
            <person name="Li c."/>
        </authorList>
    </citation>
    <scope>NUCLEOTIDE SEQUENCE</scope>
    <source>
        <strain evidence="1">19CA06SA08-2</strain>
    </source>
</reference>
<organism evidence="1">
    <name type="scientific">bacterium 19CA06SA08-2</name>
    <dbReference type="NCBI Taxonomy" id="2920658"/>
    <lineage>
        <taxon>Bacteria</taxon>
    </lineage>
</organism>
<accession>A0AAU6U8S1</accession>
<dbReference type="AlphaFoldDB" id="A0AAU6U8S1"/>
<gene>
    <name evidence="1" type="ORF">MRM75_06665</name>
</gene>
<name>A0AAU6U8S1_UNCXX</name>